<evidence type="ECO:0000256" key="1">
    <source>
        <dbReference type="SAM" id="MobiDB-lite"/>
    </source>
</evidence>
<reference evidence="2 3" key="1">
    <citation type="journal article" date="2018" name="Int. J. Syst. Evol. Microbiol.">
        <title>Glycomyces paridis sp. nov., isolated from the medicinal plant Paris polyphylla.</title>
        <authorList>
            <person name="Fang X.M."/>
            <person name="Bai J.L."/>
            <person name="Su J."/>
            <person name="Zhao L.L."/>
            <person name="Liu H.Y."/>
            <person name="Ma B.P."/>
            <person name="Zhang Y.Q."/>
            <person name="Yu L.Y."/>
        </authorList>
    </citation>
    <scope>NUCLEOTIDE SEQUENCE [LARGE SCALE GENOMIC DNA]</scope>
    <source>
        <strain evidence="2 3">CPCC 204357</strain>
    </source>
</reference>
<keyword evidence="3" id="KW-1185">Reference proteome</keyword>
<organism evidence="2 3">
    <name type="scientific">Glycomyces paridis</name>
    <dbReference type="NCBI Taxonomy" id="2126555"/>
    <lineage>
        <taxon>Bacteria</taxon>
        <taxon>Bacillati</taxon>
        <taxon>Actinomycetota</taxon>
        <taxon>Actinomycetes</taxon>
        <taxon>Glycomycetales</taxon>
        <taxon>Glycomycetaceae</taxon>
        <taxon>Glycomyces</taxon>
    </lineage>
</organism>
<feature type="region of interest" description="Disordered" evidence="1">
    <location>
        <begin position="1"/>
        <end position="27"/>
    </location>
</feature>
<name>A0A4S8P6R7_9ACTN</name>
<protein>
    <submittedName>
        <fullName evidence="2">Uncharacterized protein</fullName>
    </submittedName>
</protein>
<gene>
    <name evidence="2" type="ORF">E9998_19735</name>
</gene>
<dbReference type="RefSeq" id="WP_136531415.1">
    <property type="nucleotide sequence ID" value="NZ_STGX01000016.1"/>
</dbReference>
<proteinExistence type="predicted"/>
<comment type="caution">
    <text evidence="2">The sequence shown here is derived from an EMBL/GenBank/DDBJ whole genome shotgun (WGS) entry which is preliminary data.</text>
</comment>
<feature type="compositionally biased region" description="Pro residues" evidence="1">
    <location>
        <begin position="10"/>
        <end position="21"/>
    </location>
</feature>
<evidence type="ECO:0000313" key="2">
    <source>
        <dbReference type="EMBL" id="THV25967.1"/>
    </source>
</evidence>
<evidence type="ECO:0000313" key="3">
    <source>
        <dbReference type="Proteomes" id="UP000305792"/>
    </source>
</evidence>
<dbReference type="EMBL" id="STGX01000016">
    <property type="protein sequence ID" value="THV25967.1"/>
    <property type="molecule type" value="Genomic_DNA"/>
</dbReference>
<dbReference type="AlphaFoldDB" id="A0A4S8P6R7"/>
<sequence length="65" mass="7001">MATDGDRPGGAPPPGPKPTDSPPRRFADLPAADQLRAVEIFRPAFERALARRRARQTAAEHVKAA</sequence>
<accession>A0A4S8P6R7</accession>
<dbReference type="Proteomes" id="UP000305792">
    <property type="component" value="Unassembled WGS sequence"/>
</dbReference>